<proteinExistence type="predicted"/>
<dbReference type="EMBL" id="MW366843">
    <property type="protein sequence ID" value="QQO90310.1"/>
    <property type="molecule type" value="Genomic_DNA"/>
</dbReference>
<accession>A0A7T8EPJ4</accession>
<sequence length="64" mass="7288">MLLQELNSLLAKHGKDLGLPTFRSEVSTSGNNLPWLKKHLPRNPRCPVRIQELVQKSIQELSRA</sequence>
<evidence type="ECO:0000313" key="2">
    <source>
        <dbReference type="Proteomes" id="UP000596123"/>
    </source>
</evidence>
<name>A0A7T8EPJ4_9CAUD</name>
<keyword evidence="2" id="KW-1185">Reference proteome</keyword>
<gene>
    <name evidence="1" type="ORF">pEaSNUABM5_00168</name>
</gene>
<protein>
    <submittedName>
        <fullName evidence="1">Uncharacterized protein</fullName>
    </submittedName>
</protein>
<organism evidence="1 2">
    <name type="scientific">Erwinia phage pEa_SNUABM_5</name>
    <dbReference type="NCBI Taxonomy" id="2797313"/>
    <lineage>
        <taxon>Viruses</taxon>
        <taxon>Duplodnaviria</taxon>
        <taxon>Heunggongvirae</taxon>
        <taxon>Uroviricota</taxon>
        <taxon>Caudoviricetes</taxon>
        <taxon>Rivsvirus</taxon>
        <taxon>Rivsvirus SNUABM5</taxon>
    </lineage>
</organism>
<dbReference type="Proteomes" id="UP000596123">
    <property type="component" value="Segment"/>
</dbReference>
<reference evidence="1 2" key="1">
    <citation type="submission" date="2020-12" db="EMBL/GenBank/DDBJ databases">
        <title>Complete genome sequence of Erwinia phage pEa_SNUABM_5.</title>
        <authorList>
            <person name="Kim S.G."/>
            <person name="Lee S.B."/>
            <person name="Kwon J."/>
            <person name="Park S.C."/>
        </authorList>
    </citation>
    <scope>NUCLEOTIDE SEQUENCE [LARGE SCALE GENOMIC DNA]</scope>
</reference>
<evidence type="ECO:0000313" key="1">
    <source>
        <dbReference type="EMBL" id="QQO90310.1"/>
    </source>
</evidence>